<dbReference type="Gene3D" id="2.60.40.10">
    <property type="entry name" value="Immunoglobulins"/>
    <property type="match status" value="1"/>
</dbReference>
<feature type="domain" description="AMP-activated protein kinase glycogen-binding" evidence="4">
    <location>
        <begin position="8"/>
        <end position="84"/>
    </location>
</feature>
<dbReference type="GO" id="GO:0005737">
    <property type="term" value="C:cytoplasm"/>
    <property type="evidence" value="ECO:0007669"/>
    <property type="project" value="TreeGrafter"/>
</dbReference>
<dbReference type="Pfam" id="PF16561">
    <property type="entry name" value="AMPK1_CBM"/>
    <property type="match status" value="1"/>
</dbReference>
<proteinExistence type="inferred from homology"/>
<feature type="compositionally biased region" description="Basic and acidic residues" evidence="3">
    <location>
        <begin position="191"/>
        <end position="204"/>
    </location>
</feature>
<gene>
    <name evidence="5" type="ORF">VIN7_9509</name>
</gene>
<comment type="similarity">
    <text evidence="2">Belongs to the CRP1/MDG1 family.</text>
</comment>
<accession>H0H009</accession>
<protein>
    <submittedName>
        <fullName evidence="5">Mdg1p</fullName>
    </submittedName>
</protein>
<dbReference type="SUPFAM" id="SSF81296">
    <property type="entry name" value="E set domains"/>
    <property type="match status" value="1"/>
</dbReference>
<evidence type="ECO:0000256" key="1">
    <source>
        <dbReference type="ARBA" id="ARBA00022553"/>
    </source>
</evidence>
<dbReference type="CDD" id="cd02859">
    <property type="entry name" value="E_set_AMPKbeta_like_N"/>
    <property type="match status" value="1"/>
</dbReference>
<dbReference type="OrthoDB" id="5976022at2759"/>
<dbReference type="GO" id="GO:0007165">
    <property type="term" value="P:signal transduction"/>
    <property type="evidence" value="ECO:0007669"/>
    <property type="project" value="TreeGrafter"/>
</dbReference>
<dbReference type="HOGENOM" id="CLU_765367_0_0_1"/>
<evidence type="ECO:0000259" key="4">
    <source>
        <dbReference type="Pfam" id="PF16561"/>
    </source>
</evidence>
<evidence type="ECO:0000256" key="2">
    <source>
        <dbReference type="ARBA" id="ARBA00038216"/>
    </source>
</evidence>
<dbReference type="PANTHER" id="PTHR10343:SF81">
    <property type="entry name" value="CRUCIFORM DNA-RECOGNIZING PROTEIN 1-RELATED"/>
    <property type="match status" value="1"/>
</dbReference>
<dbReference type="InterPro" id="IPR013783">
    <property type="entry name" value="Ig-like_fold"/>
</dbReference>
<evidence type="ECO:0000256" key="3">
    <source>
        <dbReference type="SAM" id="MobiDB-lite"/>
    </source>
</evidence>
<dbReference type="InterPro" id="IPR050827">
    <property type="entry name" value="CRP1_MDG1_kinase"/>
</dbReference>
<organism evidence="5 6">
    <name type="scientific">Saccharomyces cerevisiae x Saccharomyces kudriavzevii (strain VIN7)</name>
    <name type="common">Yeast</name>
    <dbReference type="NCBI Taxonomy" id="1095631"/>
    <lineage>
        <taxon>Eukaryota</taxon>
        <taxon>Fungi</taxon>
        <taxon>Dikarya</taxon>
        <taxon>Ascomycota</taxon>
        <taxon>Saccharomycotina</taxon>
        <taxon>Saccharomycetes</taxon>
        <taxon>Saccharomycetales</taxon>
        <taxon>Saccharomycetaceae</taxon>
        <taxon>Saccharomyces</taxon>
    </lineage>
</organism>
<dbReference type="GO" id="GO:0031588">
    <property type="term" value="C:nucleotide-activated protein kinase complex"/>
    <property type="evidence" value="ECO:0007669"/>
    <property type="project" value="TreeGrafter"/>
</dbReference>
<dbReference type="GO" id="GO:0019901">
    <property type="term" value="F:protein kinase binding"/>
    <property type="evidence" value="ECO:0007669"/>
    <property type="project" value="TreeGrafter"/>
</dbReference>
<dbReference type="InterPro" id="IPR014756">
    <property type="entry name" value="Ig_E-set"/>
</dbReference>
<comment type="caution">
    <text evidence="5">The sequence shown here is derived from an EMBL/GenBank/DDBJ whole genome shotgun (WGS) entry which is preliminary data.</text>
</comment>
<feature type="compositionally biased region" description="Basic and acidic residues" evidence="3">
    <location>
        <begin position="338"/>
        <end position="348"/>
    </location>
</feature>
<dbReference type="PhylomeDB" id="H0H009"/>
<feature type="compositionally biased region" description="Acidic residues" evidence="3">
    <location>
        <begin position="232"/>
        <end position="253"/>
    </location>
</feature>
<evidence type="ECO:0000313" key="5">
    <source>
        <dbReference type="EMBL" id="EHN00620.1"/>
    </source>
</evidence>
<feature type="compositionally biased region" description="Polar residues" evidence="3">
    <location>
        <begin position="166"/>
        <end position="184"/>
    </location>
</feature>
<feature type="region of interest" description="Disordered" evidence="3">
    <location>
        <begin position="313"/>
        <end position="362"/>
    </location>
</feature>
<keyword evidence="6" id="KW-1185">Reference proteome</keyword>
<keyword evidence="1" id="KW-0597">Phosphoprotein</keyword>
<evidence type="ECO:0000313" key="6">
    <source>
        <dbReference type="Proteomes" id="UP000009009"/>
    </source>
</evidence>
<feature type="region of interest" description="Disordered" evidence="3">
    <location>
        <begin position="148"/>
        <end position="280"/>
    </location>
</feature>
<dbReference type="GO" id="GO:0005634">
    <property type="term" value="C:nucleus"/>
    <property type="evidence" value="ECO:0007669"/>
    <property type="project" value="TreeGrafter"/>
</dbReference>
<dbReference type="EMBL" id="AGVY01000343">
    <property type="protein sequence ID" value="EHN00620.1"/>
    <property type="molecule type" value="Genomic_DNA"/>
</dbReference>
<sequence length="362" mass="39852">MQSNLPQFTFKWPKGPKAVILTGAFDEWKGTLSMVKDPSGAFEITLPVKFDSPDSKLFFKFIVDGQWLPSKDYKVTSDGAAENNFITKEDIAQQYGNSTGMLVPESAGLAVSKNSTLIEPEEGKPVKLKRFKIKRVIKTNKKTGESSIFSQEVTELHDSEDEEQQVNKNGKNVDDSSGTATMIENNIGAVNEEKSVKPYEEKQHKVSLVRNEESITDLGKTQSSDSRLFELSAEELEKEEEEEEEEQNQDDTGADAKVAKIPNEKPLNEATNTENPQEDVAVGAAAMTVEETHEKPAGEVTAKAQILEAKQKLPAATAKEVEVKRSNKSAKSAGTKGAPREKVQESPAKKGGFFRKLSQLLK</sequence>
<dbReference type="Proteomes" id="UP000009009">
    <property type="component" value="Unassembled WGS sequence"/>
</dbReference>
<dbReference type="InterPro" id="IPR032640">
    <property type="entry name" value="AMPK1_CBM"/>
</dbReference>
<name>H0H009_SACCK</name>
<dbReference type="PANTHER" id="PTHR10343">
    <property type="entry name" value="5'-AMP-ACTIVATED PROTEIN KINASE , BETA SUBUNIT"/>
    <property type="match status" value="1"/>
</dbReference>
<reference evidence="5 6" key="1">
    <citation type="journal article" date="2012" name="FEMS Yeast Res.">
        <title>The genome sequence of the wine yeast VIN7 reveals an allotriploid hybrid genome with Saccharomyces cerevisiae and Saccharomyces kudriavzevii origins.</title>
        <authorList>
            <person name="Borneman A.R."/>
            <person name="Desany B.A."/>
            <person name="Riches D."/>
            <person name="Affourtit J.P."/>
            <person name="Forgan A.H."/>
            <person name="Pretorius I.S."/>
            <person name="Egholm M."/>
            <person name="Chambers P.J."/>
        </authorList>
    </citation>
    <scope>NUCLEOTIDE SEQUENCE [LARGE SCALE GENOMIC DNA]</scope>
    <source>
        <strain evidence="5 6">VIN7</strain>
    </source>
</reference>
<dbReference type="AlphaFoldDB" id="H0H009"/>